<evidence type="ECO:0000313" key="1">
    <source>
        <dbReference type="EMBL" id="CDM58545.1"/>
    </source>
</evidence>
<accession>W6RE22</accession>
<organism evidence="1 2">
    <name type="scientific">Rhizobium favelukesii</name>
    <dbReference type="NCBI Taxonomy" id="348824"/>
    <lineage>
        <taxon>Bacteria</taxon>
        <taxon>Pseudomonadati</taxon>
        <taxon>Pseudomonadota</taxon>
        <taxon>Alphaproteobacteria</taxon>
        <taxon>Hyphomicrobiales</taxon>
        <taxon>Rhizobiaceae</taxon>
        <taxon>Rhizobium/Agrobacterium group</taxon>
        <taxon>Rhizobium</taxon>
    </lineage>
</organism>
<dbReference type="HOGENOM" id="CLU_181545_0_0_5"/>
<name>W6RE22_9HYPH</name>
<dbReference type="eggNOG" id="ENOG50312K8">
    <property type="taxonomic scope" value="Bacteria"/>
</dbReference>
<protein>
    <recommendedName>
        <fullName evidence="3">Transposase</fullName>
    </recommendedName>
</protein>
<evidence type="ECO:0008006" key="3">
    <source>
        <dbReference type="Google" id="ProtNLM"/>
    </source>
</evidence>
<dbReference type="RefSeq" id="WP_024313840.1">
    <property type="nucleotide sequence ID" value="NZ_ATTO01000007.1"/>
</dbReference>
<dbReference type="Proteomes" id="UP000019443">
    <property type="component" value="Chromosome"/>
</dbReference>
<dbReference type="EMBL" id="HG916852">
    <property type="protein sequence ID" value="CDM58545.1"/>
    <property type="molecule type" value="Genomic_DNA"/>
</dbReference>
<dbReference type="KEGG" id="rhl:LPU83_2894"/>
<dbReference type="PATRIC" id="fig|348824.6.peg.3121"/>
<evidence type="ECO:0000313" key="2">
    <source>
        <dbReference type="Proteomes" id="UP000019443"/>
    </source>
</evidence>
<gene>
    <name evidence="1" type="ORF">LPU83_2894</name>
</gene>
<proteinExistence type="predicted"/>
<reference evidence="1" key="1">
    <citation type="submission" date="2013-11" db="EMBL/GenBank/DDBJ databases">
        <title>Draft genome sequence of the broad-host-range Rhizobium sp. LPU83 strain, a member of the low-genetic diversity Oregon-like Rhizobium sp. group.</title>
        <authorList>
            <person name="Wibberg D."/>
            <person name="Puehler A."/>
            <person name="Schlueter A."/>
        </authorList>
    </citation>
    <scope>NUCLEOTIDE SEQUENCE [LARGE SCALE GENOMIC DNA]</scope>
    <source>
        <strain evidence="1">LPU83</strain>
    </source>
</reference>
<keyword evidence="2" id="KW-1185">Reference proteome</keyword>
<sequence length="99" mass="11181">MSDAPRCGFDLGVLATELRHAAAFVAANSWQSLKKAKFLISGRKSGSLQKPIQVLRKMVHRAEWAMSRIDNRVSRLITKNHWHHHAFALEMPADIGHRA</sequence>
<dbReference type="AlphaFoldDB" id="W6RE22"/>